<dbReference type="OrthoDB" id="3535423at2759"/>
<dbReference type="EMBL" id="MDYM01000002">
    <property type="protein sequence ID" value="OQD69522.1"/>
    <property type="molecule type" value="Genomic_DNA"/>
</dbReference>
<accession>A0A1V6NYC1</accession>
<evidence type="ECO:0000313" key="1">
    <source>
        <dbReference type="EMBL" id="OQD69522.1"/>
    </source>
</evidence>
<gene>
    <name evidence="1" type="ORF">PENPOL_c002G09422</name>
</gene>
<dbReference type="AlphaFoldDB" id="A0A1V6NYC1"/>
<evidence type="ECO:0008006" key="3">
    <source>
        <dbReference type="Google" id="ProtNLM"/>
    </source>
</evidence>
<dbReference type="Gene3D" id="3.40.50.720">
    <property type="entry name" value="NAD(P)-binding Rossmann-like Domain"/>
    <property type="match status" value="1"/>
</dbReference>
<protein>
    <recommendedName>
        <fullName evidence="3">NAD(P)-binding domain-containing protein</fullName>
    </recommendedName>
</protein>
<dbReference type="SUPFAM" id="SSF51735">
    <property type="entry name" value="NAD(P)-binding Rossmann-fold domains"/>
    <property type="match status" value="1"/>
</dbReference>
<reference evidence="2" key="1">
    <citation type="journal article" date="2017" name="Nat. Microbiol.">
        <title>Global analysis of biosynthetic gene clusters reveals vast potential of secondary metabolite production in Penicillium species.</title>
        <authorList>
            <person name="Nielsen J.C."/>
            <person name="Grijseels S."/>
            <person name="Prigent S."/>
            <person name="Ji B."/>
            <person name="Dainat J."/>
            <person name="Nielsen K.F."/>
            <person name="Frisvad J.C."/>
            <person name="Workman M."/>
            <person name="Nielsen J."/>
        </authorList>
    </citation>
    <scope>NUCLEOTIDE SEQUENCE [LARGE SCALE GENOMIC DNA]</scope>
    <source>
        <strain evidence="2">IBT 4502</strain>
    </source>
</reference>
<organism evidence="1 2">
    <name type="scientific">Penicillium polonicum</name>
    <dbReference type="NCBI Taxonomy" id="60169"/>
    <lineage>
        <taxon>Eukaryota</taxon>
        <taxon>Fungi</taxon>
        <taxon>Dikarya</taxon>
        <taxon>Ascomycota</taxon>
        <taxon>Pezizomycotina</taxon>
        <taxon>Eurotiomycetes</taxon>
        <taxon>Eurotiomycetidae</taxon>
        <taxon>Eurotiales</taxon>
        <taxon>Aspergillaceae</taxon>
        <taxon>Penicillium</taxon>
    </lineage>
</organism>
<name>A0A1V6NYC1_PENPO</name>
<comment type="caution">
    <text evidence="1">The sequence shown here is derived from an EMBL/GenBank/DDBJ whole genome shotgun (WGS) entry which is preliminary data.</text>
</comment>
<proteinExistence type="predicted"/>
<keyword evidence="2" id="KW-1185">Reference proteome</keyword>
<dbReference type="Proteomes" id="UP000191408">
    <property type="component" value="Unassembled WGS sequence"/>
</dbReference>
<dbReference type="InterPro" id="IPR036291">
    <property type="entry name" value="NAD(P)-bd_dom_sf"/>
</dbReference>
<evidence type="ECO:0000313" key="2">
    <source>
        <dbReference type="Proteomes" id="UP000191408"/>
    </source>
</evidence>
<sequence>MKLIIAGATGLLGAEIVRQSSQIPEITQVVALAHQTVRLDESIDSSKVRSVVIHSYGEYPDNVKVEFAGADACIWTVALTPLQPGFDFAEVKRICQDYTKLGFEAMYEAGPARPFRFIYLSADGTPGDPTKDPVILPDFFIMRRNTELMVQRFPTEKEGVEVCIARPGVIANSTTWSRALVANLVRIVNRFGRTLPNIQRSELAAAVLNQVRDGFEKKTLLNADLVRLGRRELKLRSTPRF</sequence>
<dbReference type="PANTHER" id="PTHR14097">
    <property type="entry name" value="OXIDOREDUCTASE HTATIP2"/>
    <property type="match status" value="1"/>
</dbReference>
<dbReference type="PANTHER" id="PTHR14097:SF8">
    <property type="entry name" value="NAD(P)-BINDING DOMAIN-CONTAINING PROTEIN"/>
    <property type="match status" value="1"/>
</dbReference>